<reference evidence="2 3" key="1">
    <citation type="journal article" date="2021" name="Nat. Commun.">
        <title>Genetic determinants of endophytism in the Arabidopsis root mycobiome.</title>
        <authorList>
            <person name="Mesny F."/>
            <person name="Miyauchi S."/>
            <person name="Thiergart T."/>
            <person name="Pickel B."/>
            <person name="Atanasova L."/>
            <person name="Karlsson M."/>
            <person name="Huettel B."/>
            <person name="Barry K.W."/>
            <person name="Haridas S."/>
            <person name="Chen C."/>
            <person name="Bauer D."/>
            <person name="Andreopoulos W."/>
            <person name="Pangilinan J."/>
            <person name="LaButti K."/>
            <person name="Riley R."/>
            <person name="Lipzen A."/>
            <person name="Clum A."/>
            <person name="Drula E."/>
            <person name="Henrissat B."/>
            <person name="Kohler A."/>
            <person name="Grigoriev I.V."/>
            <person name="Martin F.M."/>
            <person name="Hacquard S."/>
        </authorList>
    </citation>
    <scope>NUCLEOTIDE SEQUENCE [LARGE SCALE GENOMIC DNA]</scope>
    <source>
        <strain evidence="2 3">MPI-CAGE-CH-0241</strain>
    </source>
</reference>
<feature type="chain" id="PRO_5040336844" description="Secreted protein" evidence="1">
    <location>
        <begin position="32"/>
        <end position="73"/>
    </location>
</feature>
<protein>
    <recommendedName>
        <fullName evidence="4">Secreted protein</fullName>
    </recommendedName>
</protein>
<accession>A0A9P8W906</accession>
<dbReference type="Proteomes" id="UP000777438">
    <property type="component" value="Unassembled WGS sequence"/>
</dbReference>
<keyword evidence="3" id="KW-1185">Reference proteome</keyword>
<evidence type="ECO:0000256" key="1">
    <source>
        <dbReference type="SAM" id="SignalP"/>
    </source>
</evidence>
<dbReference type="EMBL" id="JAGPYM010000006">
    <property type="protein sequence ID" value="KAH6893466.1"/>
    <property type="molecule type" value="Genomic_DNA"/>
</dbReference>
<dbReference type="AlphaFoldDB" id="A0A9P8W906"/>
<evidence type="ECO:0000313" key="3">
    <source>
        <dbReference type="Proteomes" id="UP000777438"/>
    </source>
</evidence>
<name>A0A9P8W906_9HYPO</name>
<sequence length="73" mass="8361">MTAAKLLGIKRWKLILFWELAFSHPYQLTMACHSVLFWPVATATRDARHRGDASMQCQVTRRICVSKEAVTPD</sequence>
<evidence type="ECO:0008006" key="4">
    <source>
        <dbReference type="Google" id="ProtNLM"/>
    </source>
</evidence>
<evidence type="ECO:0000313" key="2">
    <source>
        <dbReference type="EMBL" id="KAH6893466.1"/>
    </source>
</evidence>
<comment type="caution">
    <text evidence="2">The sequence shown here is derived from an EMBL/GenBank/DDBJ whole genome shotgun (WGS) entry which is preliminary data.</text>
</comment>
<proteinExistence type="predicted"/>
<feature type="signal peptide" evidence="1">
    <location>
        <begin position="1"/>
        <end position="31"/>
    </location>
</feature>
<keyword evidence="1" id="KW-0732">Signal</keyword>
<dbReference type="PROSITE" id="PS51257">
    <property type="entry name" value="PROKAR_LIPOPROTEIN"/>
    <property type="match status" value="1"/>
</dbReference>
<gene>
    <name evidence="2" type="ORF">B0T10DRAFT_482340</name>
</gene>
<organism evidence="2 3">
    <name type="scientific">Thelonectria olida</name>
    <dbReference type="NCBI Taxonomy" id="1576542"/>
    <lineage>
        <taxon>Eukaryota</taxon>
        <taxon>Fungi</taxon>
        <taxon>Dikarya</taxon>
        <taxon>Ascomycota</taxon>
        <taxon>Pezizomycotina</taxon>
        <taxon>Sordariomycetes</taxon>
        <taxon>Hypocreomycetidae</taxon>
        <taxon>Hypocreales</taxon>
        <taxon>Nectriaceae</taxon>
        <taxon>Thelonectria</taxon>
    </lineage>
</organism>